<dbReference type="SMART" id="SM00409">
    <property type="entry name" value="IG"/>
    <property type="match status" value="1"/>
</dbReference>
<feature type="region of interest" description="Disordered" evidence="5">
    <location>
        <begin position="214"/>
        <end position="234"/>
    </location>
</feature>
<dbReference type="Gene3D" id="2.60.40.10">
    <property type="entry name" value="Immunoglobulins"/>
    <property type="match status" value="1"/>
</dbReference>
<evidence type="ECO:0000313" key="7">
    <source>
        <dbReference type="EMBL" id="NXX98786.1"/>
    </source>
</evidence>
<dbReference type="PANTHER" id="PTHR44337">
    <property type="entry name" value="CARCINOEMBRYONIC ANTIGEN-RELATED CELL ADHESION MOLECULE 8"/>
    <property type="match status" value="1"/>
</dbReference>
<feature type="compositionally biased region" description="Low complexity" evidence="5">
    <location>
        <begin position="29"/>
        <end position="45"/>
    </location>
</feature>
<dbReference type="InterPro" id="IPR003599">
    <property type="entry name" value="Ig_sub"/>
</dbReference>
<dbReference type="InterPro" id="IPR003598">
    <property type="entry name" value="Ig_sub2"/>
</dbReference>
<dbReference type="SMART" id="SM00408">
    <property type="entry name" value="IGc2"/>
    <property type="match status" value="1"/>
</dbReference>
<sequence>RRRRSTPAELSSGRPEPARGMQSSSVTLSTEPPTRPVPTRTAPSSTRRTSRCRWCWSRETAGCTGSGRSWRPRAGSSCALWVSAELFKLGSLSRWGAPASREMLASMLTLIPCLPEPLSEPEIVGNSSVKEGGNTKLVCNVLGGKADLYWWKKNGELLLGSDHIQFVDNTTTLCITKATMNDSGYYACVVRNEVSQNETCFLLHVQSKWGFPPHALEKKQGKQPRKKESPHPVP</sequence>
<keyword evidence="4" id="KW-0393">Immunoglobulin domain</keyword>
<organism evidence="7 8">
    <name type="scientific">Centropus bengalensis</name>
    <name type="common">lesser coucal</name>
    <dbReference type="NCBI Taxonomy" id="1463675"/>
    <lineage>
        <taxon>Eukaryota</taxon>
        <taxon>Metazoa</taxon>
        <taxon>Chordata</taxon>
        <taxon>Craniata</taxon>
        <taxon>Vertebrata</taxon>
        <taxon>Euteleostomi</taxon>
        <taxon>Archelosauria</taxon>
        <taxon>Archosauria</taxon>
        <taxon>Dinosauria</taxon>
        <taxon>Saurischia</taxon>
        <taxon>Theropoda</taxon>
        <taxon>Coelurosauria</taxon>
        <taxon>Aves</taxon>
        <taxon>Neognathae</taxon>
        <taxon>Neoaves</taxon>
        <taxon>Otidimorphae</taxon>
        <taxon>Cuculiformes</taxon>
        <taxon>Centropidae</taxon>
        <taxon>Centropus</taxon>
    </lineage>
</organism>
<dbReference type="PROSITE" id="PS50835">
    <property type="entry name" value="IG_LIKE"/>
    <property type="match status" value="1"/>
</dbReference>
<keyword evidence="3" id="KW-0325">Glycoprotein</keyword>
<comment type="caution">
    <text evidence="7">The sequence shown here is derived from an EMBL/GenBank/DDBJ whole genome shotgun (WGS) entry which is preliminary data.</text>
</comment>
<keyword evidence="2" id="KW-1015">Disulfide bond</keyword>
<evidence type="ECO:0000256" key="2">
    <source>
        <dbReference type="ARBA" id="ARBA00023157"/>
    </source>
</evidence>
<feature type="non-terminal residue" evidence="7">
    <location>
        <position position="1"/>
    </location>
</feature>
<dbReference type="Proteomes" id="UP000632886">
    <property type="component" value="Unassembled WGS sequence"/>
</dbReference>
<keyword evidence="1" id="KW-0732">Signal</keyword>
<evidence type="ECO:0000256" key="1">
    <source>
        <dbReference type="ARBA" id="ARBA00022729"/>
    </source>
</evidence>
<evidence type="ECO:0000256" key="4">
    <source>
        <dbReference type="ARBA" id="ARBA00023319"/>
    </source>
</evidence>
<dbReference type="InterPro" id="IPR007110">
    <property type="entry name" value="Ig-like_dom"/>
</dbReference>
<evidence type="ECO:0000259" key="6">
    <source>
        <dbReference type="PROSITE" id="PS50835"/>
    </source>
</evidence>
<evidence type="ECO:0000256" key="5">
    <source>
        <dbReference type="SAM" id="MobiDB-lite"/>
    </source>
</evidence>
<reference evidence="7 8" key="1">
    <citation type="submission" date="2020-02" db="EMBL/GenBank/DDBJ databases">
        <title>Bird 10,000 Genomes (B10K) Project - Family phase.</title>
        <authorList>
            <person name="Zhang G."/>
        </authorList>
    </citation>
    <scope>NUCLEOTIDE SEQUENCE [LARGE SCALE GENOMIC DNA]</scope>
    <source>
        <strain evidence="7">B10K-DU-017-21</strain>
    </source>
</reference>
<dbReference type="PANTHER" id="PTHR44337:SF20">
    <property type="entry name" value="CARCINOEMBRYONIC ANTIGEN-RELATED CELL ADHESION MOLECULE 5-RELATED"/>
    <property type="match status" value="1"/>
</dbReference>
<accession>A0A852M992</accession>
<feature type="non-terminal residue" evidence="7">
    <location>
        <position position="234"/>
    </location>
</feature>
<dbReference type="AlphaFoldDB" id="A0A852M992"/>
<gene>
    <name evidence="7" type="primary">Tmigd1_1</name>
    <name evidence="7" type="ORF">CENBEN_R15306</name>
</gene>
<name>A0A852M992_9AVES</name>
<feature type="region of interest" description="Disordered" evidence="5">
    <location>
        <begin position="1"/>
        <end position="45"/>
    </location>
</feature>
<evidence type="ECO:0000256" key="3">
    <source>
        <dbReference type="ARBA" id="ARBA00023180"/>
    </source>
</evidence>
<dbReference type="InterPro" id="IPR052598">
    <property type="entry name" value="IgSF_CEA-related"/>
</dbReference>
<protein>
    <submittedName>
        <fullName evidence="7">TMIG1 protein</fullName>
    </submittedName>
</protein>
<dbReference type="InterPro" id="IPR036179">
    <property type="entry name" value="Ig-like_dom_sf"/>
</dbReference>
<dbReference type="SUPFAM" id="SSF48726">
    <property type="entry name" value="Immunoglobulin"/>
    <property type="match status" value="1"/>
</dbReference>
<keyword evidence="8" id="KW-1185">Reference proteome</keyword>
<evidence type="ECO:0000313" key="8">
    <source>
        <dbReference type="Proteomes" id="UP000632886"/>
    </source>
</evidence>
<dbReference type="Pfam" id="PF13927">
    <property type="entry name" value="Ig_3"/>
    <property type="match status" value="1"/>
</dbReference>
<dbReference type="InterPro" id="IPR013783">
    <property type="entry name" value="Ig-like_fold"/>
</dbReference>
<feature type="domain" description="Ig-like" evidence="6">
    <location>
        <begin position="115"/>
        <end position="199"/>
    </location>
</feature>
<dbReference type="EMBL" id="WBNK01002501">
    <property type="protein sequence ID" value="NXX98786.1"/>
    <property type="molecule type" value="Genomic_DNA"/>
</dbReference>
<proteinExistence type="predicted"/>
<feature type="compositionally biased region" description="Basic and acidic residues" evidence="5">
    <location>
        <begin position="215"/>
        <end position="234"/>
    </location>
</feature>